<evidence type="ECO:0000313" key="2">
    <source>
        <dbReference type="EMBL" id="KAK7479286.1"/>
    </source>
</evidence>
<proteinExistence type="predicted"/>
<dbReference type="AlphaFoldDB" id="A0ABD0JW45"/>
<accession>A0ABD0JW45</accession>
<evidence type="ECO:0000256" key="1">
    <source>
        <dbReference type="SAM" id="MobiDB-lite"/>
    </source>
</evidence>
<organism evidence="2 3">
    <name type="scientific">Batillaria attramentaria</name>
    <dbReference type="NCBI Taxonomy" id="370345"/>
    <lineage>
        <taxon>Eukaryota</taxon>
        <taxon>Metazoa</taxon>
        <taxon>Spiralia</taxon>
        <taxon>Lophotrochozoa</taxon>
        <taxon>Mollusca</taxon>
        <taxon>Gastropoda</taxon>
        <taxon>Caenogastropoda</taxon>
        <taxon>Sorbeoconcha</taxon>
        <taxon>Cerithioidea</taxon>
        <taxon>Batillariidae</taxon>
        <taxon>Batillaria</taxon>
    </lineage>
</organism>
<dbReference type="EMBL" id="JACVVK020000306">
    <property type="protein sequence ID" value="KAK7479286.1"/>
    <property type="molecule type" value="Genomic_DNA"/>
</dbReference>
<protein>
    <submittedName>
        <fullName evidence="2">Uncharacterized protein</fullName>
    </submittedName>
</protein>
<dbReference type="Proteomes" id="UP001519460">
    <property type="component" value="Unassembled WGS sequence"/>
</dbReference>
<gene>
    <name evidence="2" type="ORF">BaRGS_00029456</name>
</gene>
<feature type="region of interest" description="Disordered" evidence="1">
    <location>
        <begin position="1"/>
        <end position="21"/>
    </location>
</feature>
<reference evidence="2 3" key="1">
    <citation type="journal article" date="2023" name="Sci. Data">
        <title>Genome assembly of the Korean intertidal mud-creeper Batillaria attramentaria.</title>
        <authorList>
            <person name="Patra A.K."/>
            <person name="Ho P.T."/>
            <person name="Jun S."/>
            <person name="Lee S.J."/>
            <person name="Kim Y."/>
            <person name="Won Y.J."/>
        </authorList>
    </citation>
    <scope>NUCLEOTIDE SEQUENCE [LARGE SCALE GENOMIC DNA]</scope>
    <source>
        <strain evidence="2">Wonlab-2016</strain>
    </source>
</reference>
<evidence type="ECO:0000313" key="3">
    <source>
        <dbReference type="Proteomes" id="UP001519460"/>
    </source>
</evidence>
<feature type="non-terminal residue" evidence="2">
    <location>
        <position position="1"/>
    </location>
</feature>
<keyword evidence="3" id="KW-1185">Reference proteome</keyword>
<sequence>KVLGKSSQRMRENGSLWHIQSTDVTEEGTTLDPIVRVKRELTSKSVREEDGGCNIKPFR</sequence>
<comment type="caution">
    <text evidence="2">The sequence shown here is derived from an EMBL/GenBank/DDBJ whole genome shotgun (WGS) entry which is preliminary data.</text>
</comment>
<name>A0ABD0JW45_9CAEN</name>